<dbReference type="PANTHER" id="PTHR21340">
    <property type="entry name" value="DIADENOSINE 5,5-P1,P4-TETRAPHOSPHATE PYROPHOSPHOHYDROLASE MUTT"/>
    <property type="match status" value="1"/>
</dbReference>
<evidence type="ECO:0000256" key="3">
    <source>
        <dbReference type="RuleBase" id="RU003476"/>
    </source>
</evidence>
<accession>A0ABT1PKW0</accession>
<dbReference type="Proteomes" id="UP001206206">
    <property type="component" value="Unassembled WGS sequence"/>
</dbReference>
<keyword evidence="6" id="KW-1185">Reference proteome</keyword>
<dbReference type="EMBL" id="JANFNH010000053">
    <property type="protein sequence ID" value="MCQ4045995.1"/>
    <property type="molecule type" value="Genomic_DNA"/>
</dbReference>
<dbReference type="SUPFAM" id="SSF55811">
    <property type="entry name" value="Nudix"/>
    <property type="match status" value="1"/>
</dbReference>
<dbReference type="InterPro" id="IPR051325">
    <property type="entry name" value="Nudix_hydrolase_domain"/>
</dbReference>
<reference evidence="5 6" key="1">
    <citation type="submission" date="2022-06" db="EMBL/GenBank/DDBJ databases">
        <title>Draft genome sequence of type strain Streptomyces rubrisoli DSM 42083.</title>
        <authorList>
            <person name="Duangmal K."/>
            <person name="Klaysubun C."/>
        </authorList>
    </citation>
    <scope>NUCLEOTIDE SEQUENCE [LARGE SCALE GENOMIC DNA]</scope>
    <source>
        <strain evidence="5 6">DSM 42083</strain>
    </source>
</reference>
<evidence type="ECO:0000259" key="4">
    <source>
        <dbReference type="PROSITE" id="PS51462"/>
    </source>
</evidence>
<comment type="similarity">
    <text evidence="1 3">Belongs to the Nudix hydrolase family.</text>
</comment>
<name>A0ABT1PKW0_9ACTN</name>
<dbReference type="PANTHER" id="PTHR21340:SF0">
    <property type="entry name" value="BIS(5'-NUCLEOSYL)-TETRAPHOSPHATASE [ASYMMETRICAL]"/>
    <property type="match status" value="1"/>
</dbReference>
<dbReference type="InterPro" id="IPR015797">
    <property type="entry name" value="NUDIX_hydrolase-like_dom_sf"/>
</dbReference>
<evidence type="ECO:0000256" key="1">
    <source>
        <dbReference type="ARBA" id="ARBA00005582"/>
    </source>
</evidence>
<dbReference type="Pfam" id="PF00293">
    <property type="entry name" value="NUDIX"/>
    <property type="match status" value="1"/>
</dbReference>
<gene>
    <name evidence="5" type="ORF">NON19_29125</name>
</gene>
<feature type="domain" description="Nudix hydrolase" evidence="4">
    <location>
        <begin position="18"/>
        <end position="144"/>
    </location>
</feature>
<protein>
    <submittedName>
        <fullName evidence="5">NUDIX hydrolase</fullName>
    </submittedName>
</protein>
<evidence type="ECO:0000313" key="5">
    <source>
        <dbReference type="EMBL" id="MCQ4045995.1"/>
    </source>
</evidence>
<organism evidence="5 6">
    <name type="scientific">Streptantibioticus rubrisoli</name>
    <dbReference type="NCBI Taxonomy" id="1387313"/>
    <lineage>
        <taxon>Bacteria</taxon>
        <taxon>Bacillati</taxon>
        <taxon>Actinomycetota</taxon>
        <taxon>Actinomycetes</taxon>
        <taxon>Kitasatosporales</taxon>
        <taxon>Streptomycetaceae</taxon>
        <taxon>Streptantibioticus</taxon>
    </lineage>
</organism>
<evidence type="ECO:0000313" key="6">
    <source>
        <dbReference type="Proteomes" id="UP001206206"/>
    </source>
</evidence>
<dbReference type="InterPro" id="IPR020084">
    <property type="entry name" value="NUDIX_hydrolase_CS"/>
</dbReference>
<dbReference type="PROSITE" id="PS51462">
    <property type="entry name" value="NUDIX"/>
    <property type="match status" value="1"/>
</dbReference>
<dbReference type="RefSeq" id="WP_255932152.1">
    <property type="nucleotide sequence ID" value="NZ_JANFNH010000053.1"/>
</dbReference>
<proteinExistence type="inferred from homology"/>
<dbReference type="GO" id="GO:0016787">
    <property type="term" value="F:hydrolase activity"/>
    <property type="evidence" value="ECO:0007669"/>
    <property type="project" value="UniProtKB-KW"/>
</dbReference>
<dbReference type="Gene3D" id="3.90.79.10">
    <property type="entry name" value="Nucleoside Triphosphate Pyrophosphohydrolase"/>
    <property type="match status" value="1"/>
</dbReference>
<dbReference type="InterPro" id="IPR000086">
    <property type="entry name" value="NUDIX_hydrolase_dom"/>
</dbReference>
<dbReference type="PRINTS" id="PR00502">
    <property type="entry name" value="NUDIXFAMILY"/>
</dbReference>
<comment type="caution">
    <text evidence="5">The sequence shown here is derived from an EMBL/GenBank/DDBJ whole genome shotgun (WGS) entry which is preliminary data.</text>
</comment>
<keyword evidence="2 3" id="KW-0378">Hydrolase</keyword>
<dbReference type="CDD" id="cd03673">
    <property type="entry name" value="NUDIX_Ap6A_hydrolase"/>
    <property type="match status" value="1"/>
</dbReference>
<evidence type="ECO:0000256" key="2">
    <source>
        <dbReference type="ARBA" id="ARBA00022801"/>
    </source>
</evidence>
<sequence length="150" mass="16716">MGQPATQTPIRAAGAVLWRRTPVSELGHREPLGRIEIALIHRPRYDDWSHPKGKLKSGEAVAQAALREVKEETGMDCLLGPQLPASYYLVNGRPKEVRYWAAEAVGGSFVPNREVDLLVWLPPAAARRRLTHERDRPLVDALVRTLGNIT</sequence>
<dbReference type="PROSITE" id="PS00893">
    <property type="entry name" value="NUDIX_BOX"/>
    <property type="match status" value="1"/>
</dbReference>
<dbReference type="InterPro" id="IPR020476">
    <property type="entry name" value="Nudix_hydrolase"/>
</dbReference>